<evidence type="ECO:0000313" key="3">
    <source>
        <dbReference type="Proteomes" id="UP000295301"/>
    </source>
</evidence>
<evidence type="ECO:0000256" key="1">
    <source>
        <dbReference type="SAM" id="SignalP"/>
    </source>
</evidence>
<feature type="signal peptide" evidence="1">
    <location>
        <begin position="1"/>
        <end position="18"/>
    </location>
</feature>
<evidence type="ECO:0000313" key="2">
    <source>
        <dbReference type="EMBL" id="TDK48051.1"/>
    </source>
</evidence>
<organism evidence="2 3">
    <name type="scientific">Antarcticimicrobium luteum</name>
    <dbReference type="NCBI Taxonomy" id="2547397"/>
    <lineage>
        <taxon>Bacteria</taxon>
        <taxon>Pseudomonadati</taxon>
        <taxon>Pseudomonadota</taxon>
        <taxon>Alphaproteobacteria</taxon>
        <taxon>Rhodobacterales</taxon>
        <taxon>Paracoccaceae</taxon>
        <taxon>Antarcticimicrobium</taxon>
    </lineage>
</organism>
<name>A0A4R5V855_9RHOB</name>
<dbReference type="OrthoDB" id="5540942at2"/>
<keyword evidence="3" id="KW-1185">Reference proteome</keyword>
<proteinExistence type="predicted"/>
<accession>A0A4R5V855</accession>
<keyword evidence="1" id="KW-0732">Signal</keyword>
<sequence length="147" mass="15935">MLRAALVMVLLLAGPLSAQGWQEPQRGTALRAALMDALRPHAEWLLGAPVQFVVHDLRVSGDLAFASVSPQRPGGGEISLWRSPGYARGELHPEGMEGGATMQALYVRSGQTWVAVHWAMGASDVWYAYGPICAIWRRVIPEACQGM</sequence>
<dbReference type="EMBL" id="SMUV01000064">
    <property type="protein sequence ID" value="TDK48051.1"/>
    <property type="molecule type" value="Genomic_DNA"/>
</dbReference>
<dbReference type="AlphaFoldDB" id="A0A4R5V855"/>
<reference evidence="2 3" key="1">
    <citation type="submission" date="2019-03" db="EMBL/GenBank/DDBJ databases">
        <title>Ruegeria lutea sp. nov., a novel strain, isolated from marine sediment, the Masan Bay, South Korea.</title>
        <authorList>
            <person name="Kim J."/>
            <person name="Kim D.-Y."/>
            <person name="Lee S.-S."/>
        </authorList>
    </citation>
    <scope>NUCLEOTIDE SEQUENCE [LARGE SCALE GENOMIC DNA]</scope>
    <source>
        <strain evidence="2 3">318-1</strain>
    </source>
</reference>
<protein>
    <submittedName>
        <fullName evidence="2">Uncharacterized protein</fullName>
    </submittedName>
</protein>
<dbReference type="RefSeq" id="WP_133359675.1">
    <property type="nucleotide sequence ID" value="NZ_SMUV01000064.1"/>
</dbReference>
<feature type="chain" id="PRO_5020688348" evidence="1">
    <location>
        <begin position="19"/>
        <end position="147"/>
    </location>
</feature>
<dbReference type="Proteomes" id="UP000295301">
    <property type="component" value="Unassembled WGS sequence"/>
</dbReference>
<gene>
    <name evidence="2" type="ORF">E1832_10335</name>
</gene>
<comment type="caution">
    <text evidence="2">The sequence shown here is derived from an EMBL/GenBank/DDBJ whole genome shotgun (WGS) entry which is preliminary data.</text>
</comment>